<evidence type="ECO:0000313" key="2">
    <source>
        <dbReference type="Proteomes" id="UP000249402"/>
    </source>
</evidence>
<dbReference type="RefSeq" id="XP_025578330.1">
    <property type="nucleotide sequence ID" value="XM_025722494.1"/>
</dbReference>
<reference evidence="1 2" key="1">
    <citation type="submission" date="2018-02" db="EMBL/GenBank/DDBJ databases">
        <title>The genomes of Aspergillus section Nigri reveals drivers in fungal speciation.</title>
        <authorList>
            <consortium name="DOE Joint Genome Institute"/>
            <person name="Vesth T.C."/>
            <person name="Nybo J."/>
            <person name="Theobald S."/>
            <person name="Brandl J."/>
            <person name="Frisvad J.C."/>
            <person name="Nielsen K.F."/>
            <person name="Lyhne E.K."/>
            <person name="Kogle M.E."/>
            <person name="Kuo A."/>
            <person name="Riley R."/>
            <person name="Clum A."/>
            <person name="Nolan M."/>
            <person name="Lipzen A."/>
            <person name="Salamov A."/>
            <person name="Henrissat B."/>
            <person name="Wiebenga A."/>
            <person name="De vries R.P."/>
            <person name="Grigoriev I.V."/>
            <person name="Mortensen U.H."/>
            <person name="Andersen M.R."/>
            <person name="Baker S.E."/>
        </authorList>
    </citation>
    <scope>NUCLEOTIDE SEQUENCE [LARGE SCALE GENOMIC DNA]</scope>
    <source>
        <strain evidence="1 2">CBS 121593</strain>
    </source>
</reference>
<dbReference type="EMBL" id="KZ824425">
    <property type="protein sequence ID" value="RAL04003.1"/>
    <property type="molecule type" value="Genomic_DNA"/>
</dbReference>
<dbReference type="GeneID" id="37227359"/>
<dbReference type="OrthoDB" id="417697at2759"/>
<organism evidence="1 2">
    <name type="scientific">Aspergillus ibericus CBS 121593</name>
    <dbReference type="NCBI Taxonomy" id="1448316"/>
    <lineage>
        <taxon>Eukaryota</taxon>
        <taxon>Fungi</taxon>
        <taxon>Dikarya</taxon>
        <taxon>Ascomycota</taxon>
        <taxon>Pezizomycotina</taxon>
        <taxon>Eurotiomycetes</taxon>
        <taxon>Eurotiomycetidae</taxon>
        <taxon>Eurotiales</taxon>
        <taxon>Aspergillaceae</taxon>
        <taxon>Aspergillus</taxon>
        <taxon>Aspergillus subgen. Circumdati</taxon>
    </lineage>
</organism>
<dbReference type="Proteomes" id="UP000249402">
    <property type="component" value="Unassembled WGS sequence"/>
</dbReference>
<proteinExistence type="predicted"/>
<protein>
    <submittedName>
        <fullName evidence="1">Uncharacterized protein</fullName>
    </submittedName>
</protein>
<feature type="non-terminal residue" evidence="1">
    <location>
        <position position="70"/>
    </location>
</feature>
<keyword evidence="2" id="KW-1185">Reference proteome</keyword>
<accession>A0A395H908</accession>
<evidence type="ECO:0000313" key="1">
    <source>
        <dbReference type="EMBL" id="RAL04003.1"/>
    </source>
</evidence>
<gene>
    <name evidence="1" type="ORF">BO80DRAFT_462154</name>
</gene>
<name>A0A395H908_9EURO</name>
<sequence>MKRIDTRFRANTPVWSVHLTSTLTEEGLQHVLKDESTPDAYVLILDQGNYLGLFGERISKVSGEENAVLR</sequence>
<dbReference type="STRING" id="1448316.A0A395H908"/>
<dbReference type="VEuPathDB" id="FungiDB:BO80DRAFT_462154"/>
<dbReference type="AlphaFoldDB" id="A0A395H908"/>